<keyword evidence="5" id="KW-0378">Hydrolase</keyword>
<evidence type="ECO:0000313" key="9">
    <source>
        <dbReference type="EMBL" id="CAH0382760.1"/>
    </source>
</evidence>
<evidence type="ECO:0000313" key="10">
    <source>
        <dbReference type="Proteomes" id="UP001152759"/>
    </source>
</evidence>
<reference evidence="9" key="1">
    <citation type="submission" date="2021-12" db="EMBL/GenBank/DDBJ databases">
        <authorList>
            <person name="King R."/>
        </authorList>
    </citation>
    <scope>NUCLEOTIDE SEQUENCE</scope>
</reference>
<dbReference type="PANTHER" id="PTHR45953">
    <property type="entry name" value="IDURONATE 2-SULFATASE"/>
    <property type="match status" value="1"/>
</dbReference>
<dbReference type="GO" id="GO:0004423">
    <property type="term" value="F:iduronate-2-sulfatase activity"/>
    <property type="evidence" value="ECO:0007669"/>
    <property type="project" value="InterPro"/>
</dbReference>
<keyword evidence="4 7" id="KW-0732">Signal</keyword>
<dbReference type="Pfam" id="PF00884">
    <property type="entry name" value="Sulfatase"/>
    <property type="match status" value="1"/>
</dbReference>
<dbReference type="InterPro" id="IPR017850">
    <property type="entry name" value="Alkaline_phosphatase_core_sf"/>
</dbReference>
<evidence type="ECO:0000259" key="8">
    <source>
        <dbReference type="Pfam" id="PF00884"/>
    </source>
</evidence>
<dbReference type="EMBL" id="OU963871">
    <property type="protein sequence ID" value="CAH0382760.1"/>
    <property type="molecule type" value="Genomic_DNA"/>
</dbReference>
<dbReference type="PANTHER" id="PTHR45953:SF1">
    <property type="entry name" value="IDURONATE 2-SULFATASE"/>
    <property type="match status" value="1"/>
</dbReference>
<feature type="signal peptide" evidence="7">
    <location>
        <begin position="1"/>
        <end position="23"/>
    </location>
</feature>
<dbReference type="Gene3D" id="3.40.720.10">
    <property type="entry name" value="Alkaline Phosphatase, subunit A"/>
    <property type="match status" value="1"/>
</dbReference>
<sequence length="535" mass="61304">MRQLCFVHAVLLIFLTILYFSRAKNVLMIVVDDLRPALGSYLDEDAYTPNIDSFSHDSLIFQHAYAQQALCAPSRNSFLTSRRPDTLHLYDFYNYWRSSVFNFTTLPQYFKENNYCTASIGKIFHPGVSSNFSDDQPYSWTDSPYHAPTEKYKNAKVCHSQSGKKLGKNLVCPVRVSKQPGGTLPDLELLNEAKNFLHSHDKSKKFFLAVGFHKPHIPLKYPHEYLRFHPFDNVSVPALRQKPIDLPSVAWNPWTDVRDRDDIKALNVSFPYGRMKDKWVRLIRQSYFAAVSYIDDLIGHLLSSLSASGLEKDTIVLLTSDHGWSLGEHGEWSKYSNFERAVRVPFILKIPGKTDGSDPYTNSFSYVDELIELVDIFPTLVDLVGLKPLPLCPVDSRTVELCSEGISLVPLINQYTSHQRTKIPWKTGVFSQYPRPGLYPSMKPNSDKPHNNQIKIMGYSLRTEVFRYTEWLQFNPITFKANWSAVEAVELYHHGIDPEENMNLSVRPGFEKICAELRKQLRAGWTGNLPSHISL</sequence>
<dbReference type="GO" id="GO:0046872">
    <property type="term" value="F:metal ion binding"/>
    <property type="evidence" value="ECO:0007669"/>
    <property type="project" value="UniProtKB-KW"/>
</dbReference>
<evidence type="ECO:0000256" key="5">
    <source>
        <dbReference type="ARBA" id="ARBA00022801"/>
    </source>
</evidence>
<evidence type="ECO:0000256" key="3">
    <source>
        <dbReference type="ARBA" id="ARBA00022723"/>
    </source>
</evidence>
<dbReference type="KEGG" id="btab:109038066"/>
<evidence type="ECO:0000256" key="7">
    <source>
        <dbReference type="SAM" id="SignalP"/>
    </source>
</evidence>
<keyword evidence="6" id="KW-0106">Calcium</keyword>
<protein>
    <recommendedName>
        <fullName evidence="8">Sulfatase N-terminal domain-containing protein</fullName>
    </recommendedName>
</protein>
<dbReference type="GO" id="GO:0005737">
    <property type="term" value="C:cytoplasm"/>
    <property type="evidence" value="ECO:0007669"/>
    <property type="project" value="TreeGrafter"/>
</dbReference>
<dbReference type="AlphaFoldDB" id="A0A9P0A2S4"/>
<keyword evidence="10" id="KW-1185">Reference proteome</keyword>
<evidence type="ECO:0000256" key="2">
    <source>
        <dbReference type="ARBA" id="ARBA00008779"/>
    </source>
</evidence>
<comment type="cofactor">
    <cofactor evidence="1">
        <name>Ca(2+)</name>
        <dbReference type="ChEBI" id="CHEBI:29108"/>
    </cofactor>
</comment>
<accession>A0A9P0A2S4</accession>
<evidence type="ECO:0000256" key="6">
    <source>
        <dbReference type="ARBA" id="ARBA00022837"/>
    </source>
</evidence>
<feature type="chain" id="PRO_5040224460" description="Sulfatase N-terminal domain-containing protein" evidence="7">
    <location>
        <begin position="24"/>
        <end position="535"/>
    </location>
</feature>
<name>A0A9P0A2S4_BEMTA</name>
<proteinExistence type="inferred from homology"/>
<gene>
    <name evidence="9" type="ORF">BEMITA_LOCUS2262</name>
</gene>
<dbReference type="SUPFAM" id="SSF53649">
    <property type="entry name" value="Alkaline phosphatase-like"/>
    <property type="match status" value="1"/>
</dbReference>
<evidence type="ECO:0000256" key="4">
    <source>
        <dbReference type="ARBA" id="ARBA00022729"/>
    </source>
</evidence>
<feature type="domain" description="Sulfatase N-terminal" evidence="8">
    <location>
        <begin position="24"/>
        <end position="385"/>
    </location>
</feature>
<dbReference type="InterPro" id="IPR035874">
    <property type="entry name" value="IDS"/>
</dbReference>
<keyword evidence="3" id="KW-0479">Metal-binding</keyword>
<organism evidence="9 10">
    <name type="scientific">Bemisia tabaci</name>
    <name type="common">Sweetpotato whitefly</name>
    <name type="synonym">Aleurodes tabaci</name>
    <dbReference type="NCBI Taxonomy" id="7038"/>
    <lineage>
        <taxon>Eukaryota</taxon>
        <taxon>Metazoa</taxon>
        <taxon>Ecdysozoa</taxon>
        <taxon>Arthropoda</taxon>
        <taxon>Hexapoda</taxon>
        <taxon>Insecta</taxon>
        <taxon>Pterygota</taxon>
        <taxon>Neoptera</taxon>
        <taxon>Paraneoptera</taxon>
        <taxon>Hemiptera</taxon>
        <taxon>Sternorrhyncha</taxon>
        <taxon>Aleyrodoidea</taxon>
        <taxon>Aleyrodidae</taxon>
        <taxon>Aleyrodinae</taxon>
        <taxon>Bemisia</taxon>
    </lineage>
</organism>
<dbReference type="InterPro" id="IPR000917">
    <property type="entry name" value="Sulfatase_N"/>
</dbReference>
<dbReference type="Proteomes" id="UP001152759">
    <property type="component" value="Chromosome 10"/>
</dbReference>
<comment type="similarity">
    <text evidence="2">Belongs to the sulfatase family.</text>
</comment>
<evidence type="ECO:0000256" key="1">
    <source>
        <dbReference type="ARBA" id="ARBA00001913"/>
    </source>
</evidence>
<dbReference type="CDD" id="cd16030">
    <property type="entry name" value="iduronate-2-sulfatase"/>
    <property type="match status" value="1"/>
</dbReference>